<comment type="caution">
    <text evidence="2">The sequence shown here is derived from an EMBL/GenBank/DDBJ whole genome shotgun (WGS) entry which is preliminary data.</text>
</comment>
<dbReference type="AlphaFoldDB" id="A0A9W4TBI0"/>
<evidence type="ECO:0000313" key="2">
    <source>
        <dbReference type="EMBL" id="CAI2198886.1"/>
    </source>
</evidence>
<evidence type="ECO:0000313" key="3">
    <source>
        <dbReference type="Proteomes" id="UP001153678"/>
    </source>
</evidence>
<protein>
    <submittedName>
        <fullName evidence="2">5022_t:CDS:1</fullName>
    </submittedName>
</protein>
<feature type="compositionally biased region" description="Acidic residues" evidence="1">
    <location>
        <begin position="36"/>
        <end position="50"/>
    </location>
</feature>
<evidence type="ECO:0000256" key="1">
    <source>
        <dbReference type="SAM" id="MobiDB-lite"/>
    </source>
</evidence>
<proteinExistence type="predicted"/>
<feature type="region of interest" description="Disordered" evidence="1">
    <location>
        <begin position="29"/>
        <end position="50"/>
    </location>
</feature>
<reference evidence="2" key="1">
    <citation type="submission" date="2022-08" db="EMBL/GenBank/DDBJ databases">
        <authorList>
            <person name="Kallberg Y."/>
            <person name="Tangrot J."/>
            <person name="Rosling A."/>
        </authorList>
    </citation>
    <scope>NUCLEOTIDE SEQUENCE</scope>
    <source>
        <strain evidence="2">Wild A</strain>
    </source>
</reference>
<organism evidence="2 3">
    <name type="scientific">Funneliformis geosporum</name>
    <dbReference type="NCBI Taxonomy" id="1117311"/>
    <lineage>
        <taxon>Eukaryota</taxon>
        <taxon>Fungi</taxon>
        <taxon>Fungi incertae sedis</taxon>
        <taxon>Mucoromycota</taxon>
        <taxon>Glomeromycotina</taxon>
        <taxon>Glomeromycetes</taxon>
        <taxon>Glomerales</taxon>
        <taxon>Glomeraceae</taxon>
        <taxon>Funneliformis</taxon>
    </lineage>
</organism>
<gene>
    <name evidence="2" type="ORF">FWILDA_LOCUS18797</name>
</gene>
<dbReference type="EMBL" id="CAMKVN010019788">
    <property type="protein sequence ID" value="CAI2198886.1"/>
    <property type="molecule type" value="Genomic_DNA"/>
</dbReference>
<feature type="non-terminal residue" evidence="2">
    <location>
        <position position="1"/>
    </location>
</feature>
<sequence length="50" mass="5937">LMFDPEIQTIVLSGKLIIKRMIDQDEQQKKTLDENHELDENEISYENTDD</sequence>
<accession>A0A9W4TBI0</accession>
<keyword evidence="3" id="KW-1185">Reference proteome</keyword>
<dbReference type="Proteomes" id="UP001153678">
    <property type="component" value="Unassembled WGS sequence"/>
</dbReference>
<name>A0A9W4TBI0_9GLOM</name>